<feature type="compositionally biased region" description="Basic and acidic residues" evidence="1">
    <location>
        <begin position="71"/>
        <end position="84"/>
    </location>
</feature>
<reference evidence="2" key="1">
    <citation type="submission" date="2020-07" db="EMBL/GenBank/DDBJ databases">
        <title>Multicomponent nature underlies the extraordinary mechanical properties of spider dragline silk.</title>
        <authorList>
            <person name="Kono N."/>
            <person name="Nakamura H."/>
            <person name="Mori M."/>
            <person name="Yoshida Y."/>
            <person name="Ohtoshi R."/>
            <person name="Malay A.D."/>
            <person name="Moran D.A.P."/>
            <person name="Tomita M."/>
            <person name="Numata K."/>
            <person name="Arakawa K."/>
        </authorList>
    </citation>
    <scope>NUCLEOTIDE SEQUENCE</scope>
</reference>
<comment type="caution">
    <text evidence="2">The sequence shown here is derived from an EMBL/GenBank/DDBJ whole genome shotgun (WGS) entry which is preliminary data.</text>
</comment>
<name>A0A8X6GZ34_TRICU</name>
<dbReference type="EMBL" id="BMAO01007051">
    <property type="protein sequence ID" value="GFR13233.1"/>
    <property type="molecule type" value="Genomic_DNA"/>
</dbReference>
<feature type="region of interest" description="Disordered" evidence="1">
    <location>
        <begin position="113"/>
        <end position="133"/>
    </location>
</feature>
<evidence type="ECO:0000256" key="1">
    <source>
        <dbReference type="SAM" id="MobiDB-lite"/>
    </source>
</evidence>
<feature type="region of interest" description="Disordered" evidence="1">
    <location>
        <begin position="41"/>
        <end position="85"/>
    </location>
</feature>
<dbReference type="Proteomes" id="UP000887116">
    <property type="component" value="Unassembled WGS sequence"/>
</dbReference>
<sequence length="133" mass="15310">ASDDFQTKKEILDLKDNKIAELEAQNYQYRQLVKQMTEELEKCKEQSNQPEAHQKRKNTLETRSTQLAQKENNHKLARENRKESQAINQLTEILSNAGLLTGKVKKILRNLPQNSSSCEEELNSKGKYFASSS</sequence>
<evidence type="ECO:0000313" key="3">
    <source>
        <dbReference type="Proteomes" id="UP000887116"/>
    </source>
</evidence>
<protein>
    <submittedName>
        <fullName evidence="2">Uncharacterized protein</fullName>
    </submittedName>
</protein>
<evidence type="ECO:0000313" key="2">
    <source>
        <dbReference type="EMBL" id="GFR13233.1"/>
    </source>
</evidence>
<feature type="non-terminal residue" evidence="2">
    <location>
        <position position="1"/>
    </location>
</feature>
<keyword evidence="3" id="KW-1185">Reference proteome</keyword>
<proteinExistence type="predicted"/>
<accession>A0A8X6GZ34</accession>
<gene>
    <name evidence="2" type="ORF">TNCT_296471</name>
</gene>
<dbReference type="AlphaFoldDB" id="A0A8X6GZ34"/>
<feature type="compositionally biased region" description="Polar residues" evidence="1">
    <location>
        <begin position="61"/>
        <end position="70"/>
    </location>
</feature>
<organism evidence="2 3">
    <name type="scientific">Trichonephila clavata</name>
    <name type="common">Joro spider</name>
    <name type="synonym">Nephila clavata</name>
    <dbReference type="NCBI Taxonomy" id="2740835"/>
    <lineage>
        <taxon>Eukaryota</taxon>
        <taxon>Metazoa</taxon>
        <taxon>Ecdysozoa</taxon>
        <taxon>Arthropoda</taxon>
        <taxon>Chelicerata</taxon>
        <taxon>Arachnida</taxon>
        <taxon>Araneae</taxon>
        <taxon>Araneomorphae</taxon>
        <taxon>Entelegynae</taxon>
        <taxon>Araneoidea</taxon>
        <taxon>Nephilidae</taxon>
        <taxon>Trichonephila</taxon>
    </lineage>
</organism>